<dbReference type="RefSeq" id="WP_285877295.1">
    <property type="nucleotide sequence ID" value="NZ_JARFYN010000001.1"/>
</dbReference>
<evidence type="ECO:0008006" key="3">
    <source>
        <dbReference type="Google" id="ProtNLM"/>
    </source>
</evidence>
<evidence type="ECO:0000313" key="2">
    <source>
        <dbReference type="Proteomes" id="UP001172630"/>
    </source>
</evidence>
<sequence>MHNPPENDLVSIARQGGRLNRMAVRTPTYPADVKEKNPAWRPMSLLVRTMPLRRLHWFATKRLVAHPEPGQSMFAGTEYGAVVDALRTDGHFPGLTLPKITYQEIAEFARNTGCFGNSNRRIEFVAPELADAEARFGRPLLSGHFFERSLDCAAVIAVQRDPLLADIARHYLGGQAQVITPRVWWSFPTQGSEADRSLASHDKYHFDVDDWRMLKFFFNLVDVDEGTGPHLFVKGSHRRRRIKHQLTLHVRHPAEEVLGFYGKGSVVTLMGKAGFGFVEDPFGFHICSVPTQKPRLMMEVGFGISKPSRRRFHGEPVLR</sequence>
<protein>
    <recommendedName>
        <fullName evidence="3">Phytanoyl-CoA dioxygenase</fullName>
    </recommendedName>
</protein>
<evidence type="ECO:0000313" key="1">
    <source>
        <dbReference type="EMBL" id="MDL2404350.1"/>
    </source>
</evidence>
<dbReference type="SUPFAM" id="SSF51197">
    <property type="entry name" value="Clavaminate synthase-like"/>
    <property type="match status" value="1"/>
</dbReference>
<gene>
    <name evidence="1" type="ORF">PY650_01495</name>
</gene>
<dbReference type="Gene3D" id="2.60.120.620">
    <property type="entry name" value="q2cbj1_9rhob like domain"/>
    <property type="match status" value="1"/>
</dbReference>
<reference evidence="1" key="1">
    <citation type="submission" date="2023-06" db="EMBL/GenBank/DDBJ databases">
        <title>Phylogenetic Diversity of Rhizobium strains.</title>
        <authorList>
            <person name="Moura F.T."/>
            <person name="Helene L.C.F."/>
            <person name="Hungria M."/>
        </authorList>
    </citation>
    <scope>NUCLEOTIDE SEQUENCE</scope>
    <source>
        <strain evidence="1">CCGE524</strain>
    </source>
</reference>
<name>A0ABT7K6X0_9HYPH</name>
<dbReference type="EMBL" id="JARFYN010000001">
    <property type="protein sequence ID" value="MDL2404350.1"/>
    <property type="molecule type" value="Genomic_DNA"/>
</dbReference>
<comment type="caution">
    <text evidence="1">The sequence shown here is derived from an EMBL/GenBank/DDBJ whole genome shotgun (WGS) entry which is preliminary data.</text>
</comment>
<dbReference type="Proteomes" id="UP001172630">
    <property type="component" value="Unassembled WGS sequence"/>
</dbReference>
<accession>A0ABT7K6X0</accession>
<keyword evidence="2" id="KW-1185">Reference proteome</keyword>
<organism evidence="1 2">
    <name type="scientific">Rhizobium calliandrae</name>
    <dbReference type="NCBI Taxonomy" id="1312182"/>
    <lineage>
        <taxon>Bacteria</taxon>
        <taxon>Pseudomonadati</taxon>
        <taxon>Pseudomonadota</taxon>
        <taxon>Alphaproteobacteria</taxon>
        <taxon>Hyphomicrobiales</taxon>
        <taxon>Rhizobiaceae</taxon>
        <taxon>Rhizobium/Agrobacterium group</taxon>
        <taxon>Rhizobium</taxon>
    </lineage>
</organism>
<proteinExistence type="predicted"/>